<evidence type="ECO:0000256" key="2">
    <source>
        <dbReference type="ARBA" id="ARBA00023015"/>
    </source>
</evidence>
<protein>
    <submittedName>
        <fullName evidence="6">MerR family transcriptional regulator</fullName>
    </submittedName>
</protein>
<accession>A0A7I8DIG2</accession>
<dbReference type="Pfam" id="PF00376">
    <property type="entry name" value="MerR"/>
    <property type="match status" value="1"/>
</dbReference>
<gene>
    <name evidence="6" type="ORF">bsdcttw_12700</name>
</gene>
<keyword evidence="7" id="KW-1185">Reference proteome</keyword>
<evidence type="ECO:0000313" key="7">
    <source>
        <dbReference type="Proteomes" id="UP000515703"/>
    </source>
</evidence>
<keyword evidence="2" id="KW-0805">Transcription regulation</keyword>
<proteinExistence type="predicted"/>
<keyword evidence="1" id="KW-0678">Repressor</keyword>
<reference evidence="6 7" key="2">
    <citation type="submission" date="2020-08" db="EMBL/GenBank/DDBJ databases">
        <authorList>
            <person name="Ueki A."/>
            <person name="Tonouchi A."/>
        </authorList>
    </citation>
    <scope>NUCLEOTIDE SEQUENCE [LARGE SCALE GENOMIC DNA]</scope>
    <source>
        <strain evidence="6 7">CTTW</strain>
    </source>
</reference>
<dbReference type="InterPro" id="IPR047057">
    <property type="entry name" value="MerR_fam"/>
</dbReference>
<sequence length="267" mass="31203">MKYSIREFAELLGVTVDTLRLYEKYGIINPAKDKRNGYRCFDDFDARDMLMSRWYRSLEFSMQEAAYLTSRAEPEDIISKVQRKRAELDEEIRRKMLLLEKLTDITTEYSELDKRVKQCRLRNLPGVFRISQTEKNSLVKDASLAVIVEEWMKFLPFVFFSFQIPKGEIISGNRHFNYNWGLAVYEEEAKELKLKNLERMEYLPPVSCISSLIVSSSDYITSDSISFMFDYVKAAGYEIKGDIFGKIVLSENSVAERNTYLEVNIPV</sequence>
<dbReference type="KEGG" id="acht:bsdcttw_12700"/>
<dbReference type="RefSeq" id="WP_185258573.1">
    <property type="nucleotide sequence ID" value="NZ_AP023368.1"/>
</dbReference>
<name>A0A7I8DIG2_9FIRM</name>
<dbReference type="InterPro" id="IPR000551">
    <property type="entry name" value="MerR-type_HTH_dom"/>
</dbReference>
<dbReference type="SMART" id="SM00422">
    <property type="entry name" value="HTH_MERR"/>
    <property type="match status" value="1"/>
</dbReference>
<evidence type="ECO:0000256" key="1">
    <source>
        <dbReference type="ARBA" id="ARBA00022491"/>
    </source>
</evidence>
<keyword evidence="3" id="KW-0238">DNA-binding</keyword>
<dbReference type="Proteomes" id="UP000515703">
    <property type="component" value="Chromosome"/>
</dbReference>
<dbReference type="EMBL" id="AP023368">
    <property type="protein sequence ID" value="BCJ98229.1"/>
    <property type="molecule type" value="Genomic_DNA"/>
</dbReference>
<feature type="domain" description="HTH merR-type" evidence="5">
    <location>
        <begin position="2"/>
        <end position="71"/>
    </location>
</feature>
<dbReference type="PANTHER" id="PTHR30204">
    <property type="entry name" value="REDOX-CYCLING DRUG-SENSING TRANSCRIPTIONAL ACTIVATOR SOXR"/>
    <property type="match status" value="1"/>
</dbReference>
<dbReference type="PANTHER" id="PTHR30204:SF69">
    <property type="entry name" value="MERR-FAMILY TRANSCRIPTIONAL REGULATOR"/>
    <property type="match status" value="1"/>
</dbReference>
<reference evidence="6 7" key="1">
    <citation type="submission" date="2020-08" db="EMBL/GenBank/DDBJ databases">
        <title>Draft genome sequencing of an Anaerocolumna strain isolated from anoxic soil subjected to BSD treatment.</title>
        <authorList>
            <person name="Uek A."/>
            <person name="Tonouchi A."/>
        </authorList>
    </citation>
    <scope>NUCLEOTIDE SEQUENCE [LARGE SCALE GENOMIC DNA]</scope>
    <source>
        <strain evidence="6 7">CTTW</strain>
    </source>
</reference>
<evidence type="ECO:0000256" key="4">
    <source>
        <dbReference type="ARBA" id="ARBA00023163"/>
    </source>
</evidence>
<dbReference type="GO" id="GO:0003677">
    <property type="term" value="F:DNA binding"/>
    <property type="evidence" value="ECO:0007669"/>
    <property type="project" value="UniProtKB-KW"/>
</dbReference>
<dbReference type="Gene3D" id="1.10.1660.10">
    <property type="match status" value="1"/>
</dbReference>
<evidence type="ECO:0000256" key="3">
    <source>
        <dbReference type="ARBA" id="ARBA00023125"/>
    </source>
</evidence>
<dbReference type="CDD" id="cd00592">
    <property type="entry name" value="HTH_MerR-like"/>
    <property type="match status" value="1"/>
</dbReference>
<dbReference type="PROSITE" id="PS50937">
    <property type="entry name" value="HTH_MERR_2"/>
    <property type="match status" value="1"/>
</dbReference>
<keyword evidence="4" id="KW-0804">Transcription</keyword>
<dbReference type="SUPFAM" id="SSF46955">
    <property type="entry name" value="Putative DNA-binding domain"/>
    <property type="match status" value="1"/>
</dbReference>
<dbReference type="AlphaFoldDB" id="A0A7I8DIG2"/>
<evidence type="ECO:0000313" key="6">
    <source>
        <dbReference type="EMBL" id="BCJ98229.1"/>
    </source>
</evidence>
<evidence type="ECO:0000259" key="5">
    <source>
        <dbReference type="PROSITE" id="PS50937"/>
    </source>
</evidence>
<dbReference type="InterPro" id="IPR009061">
    <property type="entry name" value="DNA-bd_dom_put_sf"/>
</dbReference>
<dbReference type="GO" id="GO:0003700">
    <property type="term" value="F:DNA-binding transcription factor activity"/>
    <property type="evidence" value="ECO:0007669"/>
    <property type="project" value="InterPro"/>
</dbReference>
<organism evidence="6 7">
    <name type="scientific">Anaerocolumna chitinilytica</name>
    <dbReference type="NCBI Taxonomy" id="1727145"/>
    <lineage>
        <taxon>Bacteria</taxon>
        <taxon>Bacillati</taxon>
        <taxon>Bacillota</taxon>
        <taxon>Clostridia</taxon>
        <taxon>Lachnospirales</taxon>
        <taxon>Lachnospiraceae</taxon>
        <taxon>Anaerocolumna</taxon>
    </lineage>
</organism>